<name>A0ABZ2M2U7_9BACT</name>
<keyword evidence="2" id="KW-0472">Membrane</keyword>
<evidence type="ECO:0000313" key="4">
    <source>
        <dbReference type="EMBL" id="WXB17554.1"/>
    </source>
</evidence>
<evidence type="ECO:0000313" key="5">
    <source>
        <dbReference type="Proteomes" id="UP001370348"/>
    </source>
</evidence>
<accession>A0ABZ2M2U7</accession>
<organism evidence="4 5">
    <name type="scientific">Pendulispora albinea</name>
    <dbReference type="NCBI Taxonomy" id="2741071"/>
    <lineage>
        <taxon>Bacteria</taxon>
        <taxon>Pseudomonadati</taxon>
        <taxon>Myxococcota</taxon>
        <taxon>Myxococcia</taxon>
        <taxon>Myxococcales</taxon>
        <taxon>Sorangiineae</taxon>
        <taxon>Pendulisporaceae</taxon>
        <taxon>Pendulispora</taxon>
    </lineage>
</organism>
<dbReference type="EMBL" id="CP089984">
    <property type="protein sequence ID" value="WXB17554.1"/>
    <property type="molecule type" value="Genomic_DNA"/>
</dbReference>
<feature type="compositionally biased region" description="Pro residues" evidence="1">
    <location>
        <begin position="147"/>
        <end position="158"/>
    </location>
</feature>
<feature type="transmembrane region" description="Helical" evidence="2">
    <location>
        <begin position="422"/>
        <end position="444"/>
    </location>
</feature>
<feature type="compositionally biased region" description="Low complexity" evidence="1">
    <location>
        <begin position="220"/>
        <end position="234"/>
    </location>
</feature>
<feature type="region of interest" description="Disordered" evidence="1">
    <location>
        <begin position="472"/>
        <end position="524"/>
    </location>
</feature>
<evidence type="ECO:0000259" key="3">
    <source>
        <dbReference type="PROSITE" id="PS50006"/>
    </source>
</evidence>
<keyword evidence="2" id="KW-0812">Transmembrane</keyword>
<sequence length="754" mass="77544">MESQGKPKVALTFALYQGDQLIRRDTIVQDIVVKIGKDPRSHLRVDDELASRMHAVIEVASPGDITLIDLGNEPGTMVNGQRVNKCKIRPGDQIQIGSTLIQLENAELAGAGASSHQVVGPPPAPPAPPPRVQTTQGTGAVLGPGGFPMPPAEPPPPSAAGGNYGPPPASTGNPFAPPPASGPGASPIVQGGVVTGTAATASAAAAASNPFAANPFAAPPGSHSFSGPPGASPFTAQAQSPYGHSDVDPNAPPGTYTYKLVKSGPEVNPDEVEIPHLAAIEVMISWDANVLHVSHLTPPRSFFVGEEQIGNIQCDYFIPSETLGTTRAPIVLARGGSAALVILPRTTGTVEIPGQPKLTIADLIQSGRARPSSEISGGYEFELPAGAKARMELEGSGLVFQVSAVNAGKAPPMGAFAQFEPAAYAFVGLSFLIHMGVVAALAFFMPSMGADDSEAIDRDQILKMQHLLNAAAEREQEQRDTEAVQDNADNREGGTGTRAKGEEGSMGNPTTKETGHRYGVQGPQDNPDPHIARQAALHEAAEFGMIGLLNVGGGADPNAPTAPWGREDSLGTDPMSARGNMWGDTIGDSFGAGGLGLSGVGEGGGGRGEGIGLGNIGTLGHGAGTGTGQGFGNGHGRLGGSHQTRAPSIRQGTTQVNGRLPPEVIQRIVRQNFGRFRLCYENGMRTNPNLAGRVSVKFVIDRSGAVSTASDGGSDLPDQGVVSCVVRGFGNLSFPQPEGGIVTVVYPIIFNPGD</sequence>
<feature type="region of interest" description="Disordered" evidence="1">
    <location>
        <begin position="112"/>
        <end position="188"/>
    </location>
</feature>
<dbReference type="Gene3D" id="2.60.200.20">
    <property type="match status" value="1"/>
</dbReference>
<protein>
    <submittedName>
        <fullName evidence="4">AgmX/PglI C-terminal domain-containing protein</fullName>
    </submittedName>
</protein>
<reference evidence="4 5" key="1">
    <citation type="submission" date="2021-12" db="EMBL/GenBank/DDBJ databases">
        <title>Discovery of the Pendulisporaceae a myxobacterial family with distinct sporulation behavior and unique specialized metabolism.</title>
        <authorList>
            <person name="Garcia R."/>
            <person name="Popoff A."/>
            <person name="Bader C.D."/>
            <person name="Loehr J."/>
            <person name="Walesch S."/>
            <person name="Walt C."/>
            <person name="Boldt J."/>
            <person name="Bunk B."/>
            <person name="Haeckl F.J.F.P.J."/>
            <person name="Gunesch A.P."/>
            <person name="Birkelbach J."/>
            <person name="Nuebel U."/>
            <person name="Pietschmann T."/>
            <person name="Bach T."/>
            <person name="Mueller R."/>
        </authorList>
    </citation>
    <scope>NUCLEOTIDE SEQUENCE [LARGE SCALE GENOMIC DNA]</scope>
    <source>
        <strain evidence="4 5">MSr11954</strain>
    </source>
</reference>
<feature type="compositionally biased region" description="Basic and acidic residues" evidence="1">
    <location>
        <begin position="472"/>
        <end position="492"/>
    </location>
</feature>
<dbReference type="RefSeq" id="WP_394827189.1">
    <property type="nucleotide sequence ID" value="NZ_CP089984.1"/>
</dbReference>
<dbReference type="Pfam" id="PF00498">
    <property type="entry name" value="FHA"/>
    <property type="match status" value="1"/>
</dbReference>
<dbReference type="CDD" id="cd00060">
    <property type="entry name" value="FHA"/>
    <property type="match status" value="1"/>
</dbReference>
<proteinExistence type="predicted"/>
<evidence type="ECO:0000256" key="2">
    <source>
        <dbReference type="SAM" id="Phobius"/>
    </source>
</evidence>
<keyword evidence="2" id="KW-1133">Transmembrane helix</keyword>
<dbReference type="InterPro" id="IPR000253">
    <property type="entry name" value="FHA_dom"/>
</dbReference>
<evidence type="ECO:0000256" key="1">
    <source>
        <dbReference type="SAM" id="MobiDB-lite"/>
    </source>
</evidence>
<dbReference type="InterPro" id="IPR008984">
    <property type="entry name" value="SMAD_FHA_dom_sf"/>
</dbReference>
<feature type="domain" description="FHA" evidence="3">
    <location>
        <begin position="33"/>
        <end position="83"/>
    </location>
</feature>
<dbReference type="PROSITE" id="PS50006">
    <property type="entry name" value="FHA_DOMAIN"/>
    <property type="match status" value="1"/>
</dbReference>
<feature type="compositionally biased region" description="Pro residues" evidence="1">
    <location>
        <begin position="120"/>
        <end position="131"/>
    </location>
</feature>
<dbReference type="InterPro" id="IPR049806">
    <property type="entry name" value="MasK-like_C"/>
</dbReference>
<dbReference type="Proteomes" id="UP001370348">
    <property type="component" value="Chromosome"/>
</dbReference>
<feature type="compositionally biased region" description="Pro residues" evidence="1">
    <location>
        <begin position="165"/>
        <end position="181"/>
    </location>
</feature>
<keyword evidence="5" id="KW-1185">Reference proteome</keyword>
<dbReference type="NCBIfam" id="NF033768">
    <property type="entry name" value="myxo_SS_tail"/>
    <property type="match status" value="1"/>
</dbReference>
<dbReference type="SUPFAM" id="SSF49879">
    <property type="entry name" value="SMAD/FHA domain"/>
    <property type="match status" value="1"/>
</dbReference>
<dbReference type="SMART" id="SM00240">
    <property type="entry name" value="FHA"/>
    <property type="match status" value="1"/>
</dbReference>
<gene>
    <name evidence="4" type="ORF">LZC94_09785</name>
</gene>
<feature type="region of interest" description="Disordered" evidence="1">
    <location>
        <begin position="220"/>
        <end position="254"/>
    </location>
</feature>